<dbReference type="EMBL" id="CM015729">
    <property type="protein sequence ID" value="KAF3702724.1"/>
    <property type="molecule type" value="Genomic_DNA"/>
</dbReference>
<dbReference type="Proteomes" id="UP000503349">
    <property type="component" value="Chromosome 18"/>
</dbReference>
<evidence type="ECO:0000256" key="1">
    <source>
        <dbReference type="SAM" id="Phobius"/>
    </source>
</evidence>
<name>A0A6G1QJT6_CHAAH</name>
<keyword evidence="3" id="KW-1185">Reference proteome</keyword>
<keyword evidence="1" id="KW-0472">Membrane</keyword>
<gene>
    <name evidence="2" type="ORF">EXN66_Car018412</name>
</gene>
<proteinExistence type="predicted"/>
<feature type="transmembrane region" description="Helical" evidence="1">
    <location>
        <begin position="51"/>
        <end position="74"/>
    </location>
</feature>
<accession>A0A6G1QJT6</accession>
<dbReference type="AlphaFoldDB" id="A0A6G1QJT6"/>
<sequence>MLYQHQILSNSLYSLNRNPQKQSHPFRAKASWFILNKPVVFRLCESRVFTVFHFLLQLPFFLKLVILMLDVIGFTV</sequence>
<protein>
    <submittedName>
        <fullName evidence="2">Uncharacterized protein</fullName>
    </submittedName>
</protein>
<reference evidence="2 3" key="1">
    <citation type="submission" date="2019-02" db="EMBL/GenBank/DDBJ databases">
        <title>Opniocepnalus argus genome.</title>
        <authorList>
            <person name="Zhou C."/>
            <person name="Xiao S."/>
        </authorList>
    </citation>
    <scope>NUCLEOTIDE SEQUENCE [LARGE SCALE GENOMIC DNA]</scope>
    <source>
        <strain evidence="2">OARG1902GOOAL</strain>
        <tissue evidence="2">Muscle</tissue>
    </source>
</reference>
<reference evidence="3" key="2">
    <citation type="submission" date="2019-02" db="EMBL/GenBank/DDBJ databases">
        <title>Opniocepnalus argus Var Kimnra genome.</title>
        <authorList>
            <person name="Zhou C."/>
            <person name="Xiao S."/>
        </authorList>
    </citation>
    <scope>NUCLEOTIDE SEQUENCE [LARGE SCALE GENOMIC DNA]</scope>
</reference>
<keyword evidence="1" id="KW-0812">Transmembrane</keyword>
<keyword evidence="1" id="KW-1133">Transmembrane helix</keyword>
<evidence type="ECO:0000313" key="3">
    <source>
        <dbReference type="Proteomes" id="UP000503349"/>
    </source>
</evidence>
<evidence type="ECO:0000313" key="2">
    <source>
        <dbReference type="EMBL" id="KAF3702724.1"/>
    </source>
</evidence>
<organism evidence="2 3">
    <name type="scientific">Channa argus</name>
    <name type="common">Northern snakehead</name>
    <name type="synonym">Ophicephalus argus</name>
    <dbReference type="NCBI Taxonomy" id="215402"/>
    <lineage>
        <taxon>Eukaryota</taxon>
        <taxon>Metazoa</taxon>
        <taxon>Chordata</taxon>
        <taxon>Craniata</taxon>
        <taxon>Vertebrata</taxon>
        <taxon>Euteleostomi</taxon>
        <taxon>Actinopterygii</taxon>
        <taxon>Neopterygii</taxon>
        <taxon>Teleostei</taxon>
        <taxon>Neoteleostei</taxon>
        <taxon>Acanthomorphata</taxon>
        <taxon>Anabantaria</taxon>
        <taxon>Anabantiformes</taxon>
        <taxon>Channoidei</taxon>
        <taxon>Channidae</taxon>
        <taxon>Channa</taxon>
    </lineage>
</organism>